<dbReference type="SUPFAM" id="SSF103473">
    <property type="entry name" value="MFS general substrate transporter"/>
    <property type="match status" value="1"/>
</dbReference>
<accession>A0ABW8V131</accession>
<evidence type="ECO:0000313" key="3">
    <source>
        <dbReference type="Proteomes" id="UP001627408"/>
    </source>
</evidence>
<reference evidence="2 3" key="1">
    <citation type="submission" date="2024-08" db="EMBL/GenBank/DDBJ databases">
        <title>Tateyamaria sp. nov., isolated from marine algae.</title>
        <authorList>
            <person name="Choi B.J."/>
            <person name="Kim J.M."/>
            <person name="Lee J.K."/>
            <person name="Choi D.G."/>
            <person name="Bayburt H."/>
            <person name="Baek J.H."/>
            <person name="Han D.M."/>
            <person name="Jeon C.O."/>
        </authorList>
    </citation>
    <scope>NUCLEOTIDE SEQUENCE [LARGE SCALE GENOMIC DNA]</scope>
    <source>
        <strain evidence="2 3">KMU-156</strain>
    </source>
</reference>
<dbReference type="Proteomes" id="UP001627408">
    <property type="component" value="Unassembled WGS sequence"/>
</dbReference>
<dbReference type="EMBL" id="JBHDIY010000002">
    <property type="protein sequence ID" value="MFL4471093.1"/>
    <property type="molecule type" value="Genomic_DNA"/>
</dbReference>
<keyword evidence="1" id="KW-0812">Transmembrane</keyword>
<keyword evidence="1" id="KW-0472">Membrane</keyword>
<keyword evidence="1" id="KW-1133">Transmembrane helix</keyword>
<sequence length="112" mass="11919">MMSDEDNSTVGQTFDHANAVQSANLSEGRTQSVAGRMFVAVTAGFFFGYMLGMVVAPDVAIAMALGCAMTFGAISVAIMLFRPAPPDEYASGFARSEEEVRQALADIEARKK</sequence>
<gene>
    <name evidence="2" type="ORF">ACERZ8_14840</name>
</gene>
<keyword evidence="3" id="KW-1185">Reference proteome</keyword>
<feature type="transmembrane region" description="Helical" evidence="1">
    <location>
        <begin position="61"/>
        <end position="81"/>
    </location>
</feature>
<feature type="transmembrane region" description="Helical" evidence="1">
    <location>
        <begin position="37"/>
        <end position="55"/>
    </location>
</feature>
<evidence type="ECO:0000313" key="2">
    <source>
        <dbReference type="EMBL" id="MFL4471093.1"/>
    </source>
</evidence>
<dbReference type="RefSeq" id="WP_407592924.1">
    <property type="nucleotide sequence ID" value="NZ_JBHDIY010000002.1"/>
</dbReference>
<comment type="caution">
    <text evidence="2">The sequence shown here is derived from an EMBL/GenBank/DDBJ whole genome shotgun (WGS) entry which is preliminary data.</text>
</comment>
<evidence type="ECO:0000256" key="1">
    <source>
        <dbReference type="SAM" id="Phobius"/>
    </source>
</evidence>
<dbReference type="InterPro" id="IPR036259">
    <property type="entry name" value="MFS_trans_sf"/>
</dbReference>
<proteinExistence type="predicted"/>
<name>A0ABW8V131_9RHOB</name>
<organism evidence="2 3">
    <name type="scientific">Tateyamaria armeniaca</name>
    <dbReference type="NCBI Taxonomy" id="2518930"/>
    <lineage>
        <taxon>Bacteria</taxon>
        <taxon>Pseudomonadati</taxon>
        <taxon>Pseudomonadota</taxon>
        <taxon>Alphaproteobacteria</taxon>
        <taxon>Rhodobacterales</taxon>
        <taxon>Roseobacteraceae</taxon>
        <taxon>Tateyamaria</taxon>
    </lineage>
</organism>
<protein>
    <submittedName>
        <fullName evidence="2">Uncharacterized protein</fullName>
    </submittedName>
</protein>